<dbReference type="PANTHER" id="PTHR37953:SF1">
    <property type="entry name" value="UPF0127 PROTEIN MJ1496"/>
    <property type="match status" value="1"/>
</dbReference>
<accession>A0A159Z195</accession>
<gene>
    <name evidence="2" type="ORF">AKL17_1441</name>
</gene>
<dbReference type="OrthoDB" id="9808290at2"/>
<dbReference type="Gene3D" id="2.60.120.1140">
    <property type="entry name" value="Protein of unknown function DUF192"/>
    <property type="match status" value="1"/>
</dbReference>
<dbReference type="InterPro" id="IPR038695">
    <property type="entry name" value="Saro_0823-like_sf"/>
</dbReference>
<dbReference type="STRING" id="1335048.AKL17_1441"/>
<evidence type="ECO:0000313" key="2">
    <source>
        <dbReference type="EMBL" id="AMY68695.1"/>
    </source>
</evidence>
<dbReference type="InterPro" id="IPR003795">
    <property type="entry name" value="DUF192"/>
</dbReference>
<keyword evidence="1" id="KW-0732">Signal</keyword>
<sequence>MIRAGLLVLGLLLLSQEASALCAEDKASLRWPEGVASFTVEIADDPAERAQGLMFRESLEPSAGMLFIYERPQSAAFWMKNTLIPLDILFFDAGGRLVAFHENAVPHDETPLPGGNAVMMVLEIPGGRARELGVSGPVELQHPRLPAPVWPCE</sequence>
<dbReference type="PATRIC" id="fig|1335048.3.peg.1500"/>
<dbReference type="AlphaFoldDB" id="A0A159Z195"/>
<protein>
    <recommendedName>
        <fullName evidence="4">DUF192 domain-containing protein</fullName>
    </recommendedName>
</protein>
<dbReference type="KEGG" id="daa:AKL17_1441"/>
<proteinExistence type="predicted"/>
<evidence type="ECO:0008006" key="4">
    <source>
        <dbReference type="Google" id="ProtNLM"/>
    </source>
</evidence>
<dbReference type="Pfam" id="PF02643">
    <property type="entry name" value="DUF192"/>
    <property type="match status" value="1"/>
</dbReference>
<reference evidence="2 3" key="1">
    <citation type="submission" date="2015-09" db="EMBL/GenBank/DDBJ databases">
        <title>Complete genome sequence of Defluviimonas alba cai42t isolated from an oilfield in Xinjiang.</title>
        <authorList>
            <person name="Geng S."/>
            <person name="Pan X."/>
            <person name="Wu X."/>
        </authorList>
    </citation>
    <scope>NUCLEOTIDE SEQUENCE [LARGE SCALE GENOMIC DNA]</scope>
    <source>
        <strain evidence="3">cai42</strain>
    </source>
</reference>
<dbReference type="EMBL" id="CP012661">
    <property type="protein sequence ID" value="AMY68695.1"/>
    <property type="molecule type" value="Genomic_DNA"/>
</dbReference>
<evidence type="ECO:0000313" key="3">
    <source>
        <dbReference type="Proteomes" id="UP000076128"/>
    </source>
</evidence>
<dbReference type="PANTHER" id="PTHR37953">
    <property type="entry name" value="UPF0127 PROTEIN MJ1496"/>
    <property type="match status" value="1"/>
</dbReference>
<organism evidence="2 3">
    <name type="scientific">Frigidibacter mobilis</name>
    <dbReference type="NCBI Taxonomy" id="1335048"/>
    <lineage>
        <taxon>Bacteria</taxon>
        <taxon>Pseudomonadati</taxon>
        <taxon>Pseudomonadota</taxon>
        <taxon>Alphaproteobacteria</taxon>
        <taxon>Rhodobacterales</taxon>
        <taxon>Paracoccaceae</taxon>
        <taxon>Frigidibacter</taxon>
    </lineage>
</organism>
<evidence type="ECO:0000256" key="1">
    <source>
        <dbReference type="SAM" id="SignalP"/>
    </source>
</evidence>
<keyword evidence="3" id="KW-1185">Reference proteome</keyword>
<dbReference type="Proteomes" id="UP000076128">
    <property type="component" value="Chromosome"/>
</dbReference>
<feature type="chain" id="PRO_5007812070" description="DUF192 domain-containing protein" evidence="1">
    <location>
        <begin position="21"/>
        <end position="153"/>
    </location>
</feature>
<name>A0A159Z195_9RHOB</name>
<feature type="signal peptide" evidence="1">
    <location>
        <begin position="1"/>
        <end position="20"/>
    </location>
</feature>
<dbReference type="RefSeq" id="WP_066811842.1">
    <property type="nucleotide sequence ID" value="NZ_CP012661.1"/>
</dbReference>